<dbReference type="CDD" id="cd17932">
    <property type="entry name" value="DEXQc_UvrD"/>
    <property type="match status" value="1"/>
</dbReference>
<dbReference type="InterPro" id="IPR027417">
    <property type="entry name" value="P-loop_NTPase"/>
</dbReference>
<dbReference type="GO" id="GO:0005829">
    <property type="term" value="C:cytosol"/>
    <property type="evidence" value="ECO:0007669"/>
    <property type="project" value="TreeGrafter"/>
</dbReference>
<evidence type="ECO:0000259" key="6">
    <source>
        <dbReference type="PROSITE" id="PS51198"/>
    </source>
</evidence>
<feature type="non-terminal residue" evidence="7">
    <location>
        <position position="89"/>
    </location>
</feature>
<dbReference type="PROSITE" id="PS51198">
    <property type="entry name" value="UVRD_HELICASE_ATP_BIND"/>
    <property type="match status" value="1"/>
</dbReference>
<dbReference type="PANTHER" id="PTHR11070:SF2">
    <property type="entry name" value="ATP-DEPENDENT DNA HELICASE SRS2"/>
    <property type="match status" value="1"/>
</dbReference>
<gene>
    <name evidence="7" type="ORF">AVDCRST_MAG05-2220</name>
</gene>
<protein>
    <submittedName>
        <fullName evidence="7">ATP-dependent DNA helicase UvrD/PcrA</fullName>
        <ecNumber evidence="7">3.6.4.12</ecNumber>
    </submittedName>
</protein>
<dbReference type="Gene3D" id="3.40.50.300">
    <property type="entry name" value="P-loop containing nucleotide triphosphate hydrolases"/>
    <property type="match status" value="1"/>
</dbReference>
<dbReference type="GO" id="GO:0005524">
    <property type="term" value="F:ATP binding"/>
    <property type="evidence" value="ECO:0007669"/>
    <property type="project" value="UniProtKB-UniRule"/>
</dbReference>
<evidence type="ECO:0000256" key="5">
    <source>
        <dbReference type="PROSITE-ProRule" id="PRU00560"/>
    </source>
</evidence>
<dbReference type="GO" id="GO:0043138">
    <property type="term" value="F:3'-5' DNA helicase activity"/>
    <property type="evidence" value="ECO:0007669"/>
    <property type="project" value="TreeGrafter"/>
</dbReference>
<dbReference type="PANTHER" id="PTHR11070">
    <property type="entry name" value="UVRD / RECB / PCRA DNA HELICASE FAMILY MEMBER"/>
    <property type="match status" value="1"/>
</dbReference>
<dbReference type="EC" id="3.6.4.12" evidence="7"/>
<keyword evidence="1 5" id="KW-0547">Nucleotide-binding</keyword>
<keyword evidence="3 5" id="KW-0347">Helicase</keyword>
<dbReference type="EMBL" id="CADCVM010000234">
    <property type="protein sequence ID" value="CAA9497389.1"/>
    <property type="molecule type" value="Genomic_DNA"/>
</dbReference>
<dbReference type="GO" id="GO:0000725">
    <property type="term" value="P:recombinational repair"/>
    <property type="evidence" value="ECO:0007669"/>
    <property type="project" value="TreeGrafter"/>
</dbReference>
<dbReference type="GO" id="GO:0033202">
    <property type="term" value="C:DNA helicase complex"/>
    <property type="evidence" value="ECO:0007669"/>
    <property type="project" value="TreeGrafter"/>
</dbReference>
<evidence type="ECO:0000256" key="1">
    <source>
        <dbReference type="ARBA" id="ARBA00022741"/>
    </source>
</evidence>
<keyword evidence="4 5" id="KW-0067">ATP-binding</keyword>
<evidence type="ECO:0000256" key="2">
    <source>
        <dbReference type="ARBA" id="ARBA00022801"/>
    </source>
</evidence>
<dbReference type="InterPro" id="IPR000212">
    <property type="entry name" value="DNA_helicase_UvrD/REP"/>
</dbReference>
<dbReference type="GO" id="GO:0003677">
    <property type="term" value="F:DNA binding"/>
    <property type="evidence" value="ECO:0007669"/>
    <property type="project" value="InterPro"/>
</dbReference>
<evidence type="ECO:0000313" key="7">
    <source>
        <dbReference type="EMBL" id="CAA9497389.1"/>
    </source>
</evidence>
<dbReference type="GO" id="GO:0016787">
    <property type="term" value="F:hydrolase activity"/>
    <property type="evidence" value="ECO:0007669"/>
    <property type="project" value="UniProtKB-UniRule"/>
</dbReference>
<dbReference type="SUPFAM" id="SSF52540">
    <property type="entry name" value="P-loop containing nucleoside triphosphate hydrolases"/>
    <property type="match status" value="1"/>
</dbReference>
<reference evidence="7" key="1">
    <citation type="submission" date="2020-02" db="EMBL/GenBank/DDBJ databases">
        <authorList>
            <person name="Meier V. D."/>
        </authorList>
    </citation>
    <scope>NUCLEOTIDE SEQUENCE</scope>
    <source>
        <strain evidence="7">AVDCRST_MAG05</strain>
    </source>
</reference>
<feature type="domain" description="UvrD-like helicase ATP-binding" evidence="6">
    <location>
        <begin position="4"/>
        <end position="89"/>
    </location>
</feature>
<evidence type="ECO:0000256" key="3">
    <source>
        <dbReference type="ARBA" id="ARBA00022806"/>
    </source>
</evidence>
<dbReference type="AlphaFoldDB" id="A0A6J4SJ63"/>
<feature type="binding site" evidence="5">
    <location>
        <begin position="25"/>
        <end position="32"/>
    </location>
    <ligand>
        <name>ATP</name>
        <dbReference type="ChEBI" id="CHEBI:30616"/>
    </ligand>
</feature>
<name>A0A6J4SJ63_9ACTN</name>
<proteinExistence type="predicted"/>
<organism evidence="7">
    <name type="scientific">uncultured Rubrobacteraceae bacterium</name>
    <dbReference type="NCBI Taxonomy" id="349277"/>
    <lineage>
        <taxon>Bacteria</taxon>
        <taxon>Bacillati</taxon>
        <taxon>Actinomycetota</taxon>
        <taxon>Rubrobacteria</taxon>
        <taxon>Rubrobacterales</taxon>
        <taxon>Rubrobacteraceae</taxon>
        <taxon>environmental samples</taxon>
    </lineage>
</organism>
<evidence type="ECO:0000256" key="4">
    <source>
        <dbReference type="ARBA" id="ARBA00022840"/>
    </source>
</evidence>
<dbReference type="Pfam" id="PF00580">
    <property type="entry name" value="UvrD-helicase"/>
    <property type="match status" value="1"/>
</dbReference>
<dbReference type="InterPro" id="IPR014016">
    <property type="entry name" value="UvrD-like_ATP-bd"/>
</dbReference>
<accession>A0A6J4SJ63</accession>
<sequence>MLLDSLNPTQRDAVEHTEGPLLILAGAGSGKTRVLTHRISYLIDQGLAAPEEVLAITFTNKAAREMKDRVALLVGPDSRKMWVSTFHAF</sequence>
<keyword evidence="2 5" id="KW-0378">Hydrolase</keyword>